<dbReference type="PROSITE" id="PS50005">
    <property type="entry name" value="TPR"/>
    <property type="match status" value="1"/>
</dbReference>
<feature type="transmembrane region" description="Helical" evidence="2">
    <location>
        <begin position="32"/>
        <end position="52"/>
    </location>
</feature>
<gene>
    <name evidence="4" type="ORF">L0U88_11090</name>
</gene>
<dbReference type="Pfam" id="PF09976">
    <property type="entry name" value="TPR_21"/>
    <property type="match status" value="1"/>
</dbReference>
<reference evidence="4 5" key="1">
    <citation type="submission" date="2022-01" db="EMBL/GenBank/DDBJ databases">
        <title>Flavihumibacter sp. nov., isolated from sediment of a river.</title>
        <authorList>
            <person name="Liu H."/>
        </authorList>
    </citation>
    <scope>NUCLEOTIDE SEQUENCE [LARGE SCALE GENOMIC DNA]</scope>
    <source>
        <strain evidence="4 5">RY-1</strain>
    </source>
</reference>
<evidence type="ECO:0000313" key="4">
    <source>
        <dbReference type="EMBL" id="MCF1715170.1"/>
    </source>
</evidence>
<protein>
    <submittedName>
        <fullName evidence="4">Tetratricopeptide repeat protein</fullName>
    </submittedName>
</protein>
<comment type="caution">
    <text evidence="4">The sequence shown here is derived from an EMBL/GenBank/DDBJ whole genome shotgun (WGS) entry which is preliminary data.</text>
</comment>
<keyword evidence="1" id="KW-0802">TPR repeat</keyword>
<dbReference type="InterPro" id="IPR018704">
    <property type="entry name" value="SecYEG/CpoB_TPR"/>
</dbReference>
<evidence type="ECO:0000259" key="3">
    <source>
        <dbReference type="Pfam" id="PF09976"/>
    </source>
</evidence>
<sequence length="226" mass="25174">MAENTNVPVQPDASMEVVDKVTGFWQQNSKKILIGLTAIIVVAGGIVGYKYLVAEPKEKSANDAIFRAQQYFQQDSLALALNGDATNPGFLKIMDKYSGTKAANLAHFYAGAIYLKQGDFANAEKHLKDFSTSSLQISARAKSLLADTYAEQGKKEEAAKMYREAAAIFEKDEFNSAEYLFRSGFLYESLGKNKEAIESYKLIKEKYPRSERGFEVDKYLARLGEL</sequence>
<accession>A0ABS9BIW5</accession>
<dbReference type="EMBL" id="JAKEVY010000002">
    <property type="protein sequence ID" value="MCF1715170.1"/>
    <property type="molecule type" value="Genomic_DNA"/>
</dbReference>
<dbReference type="InterPro" id="IPR011990">
    <property type="entry name" value="TPR-like_helical_dom_sf"/>
</dbReference>
<feature type="repeat" description="TPR" evidence="1">
    <location>
        <begin position="139"/>
        <end position="172"/>
    </location>
</feature>
<dbReference type="InterPro" id="IPR019734">
    <property type="entry name" value="TPR_rpt"/>
</dbReference>
<proteinExistence type="predicted"/>
<name>A0ABS9BIW5_9BACT</name>
<keyword evidence="2" id="KW-1133">Transmembrane helix</keyword>
<dbReference type="Proteomes" id="UP001200145">
    <property type="component" value="Unassembled WGS sequence"/>
</dbReference>
<dbReference type="Gene3D" id="1.25.40.10">
    <property type="entry name" value="Tetratricopeptide repeat domain"/>
    <property type="match status" value="2"/>
</dbReference>
<evidence type="ECO:0000256" key="1">
    <source>
        <dbReference type="PROSITE-ProRule" id="PRU00339"/>
    </source>
</evidence>
<dbReference type="SMART" id="SM00028">
    <property type="entry name" value="TPR"/>
    <property type="match status" value="2"/>
</dbReference>
<feature type="domain" description="Ancillary SecYEG translocon subunit/Cell division coordinator CpoB TPR" evidence="3">
    <location>
        <begin position="24"/>
        <end position="206"/>
    </location>
</feature>
<organism evidence="4 5">
    <name type="scientific">Flavihumibacter fluminis</name>
    <dbReference type="NCBI Taxonomy" id="2909236"/>
    <lineage>
        <taxon>Bacteria</taxon>
        <taxon>Pseudomonadati</taxon>
        <taxon>Bacteroidota</taxon>
        <taxon>Chitinophagia</taxon>
        <taxon>Chitinophagales</taxon>
        <taxon>Chitinophagaceae</taxon>
        <taxon>Flavihumibacter</taxon>
    </lineage>
</organism>
<dbReference type="SUPFAM" id="SSF48452">
    <property type="entry name" value="TPR-like"/>
    <property type="match status" value="1"/>
</dbReference>
<evidence type="ECO:0000313" key="5">
    <source>
        <dbReference type="Proteomes" id="UP001200145"/>
    </source>
</evidence>
<dbReference type="RefSeq" id="WP_234866117.1">
    <property type="nucleotide sequence ID" value="NZ_JAKEVY010000002.1"/>
</dbReference>
<keyword evidence="5" id="KW-1185">Reference proteome</keyword>
<evidence type="ECO:0000256" key="2">
    <source>
        <dbReference type="SAM" id="Phobius"/>
    </source>
</evidence>
<keyword evidence="2" id="KW-0812">Transmembrane</keyword>
<keyword evidence="2" id="KW-0472">Membrane</keyword>